<evidence type="ECO:0000313" key="3">
    <source>
        <dbReference type="Proteomes" id="UP000093796"/>
    </source>
</evidence>
<accession>A0A1A0DND5</accession>
<gene>
    <name evidence="2" type="ORF">SRCM100623_00195</name>
</gene>
<sequence>MTDVQRQEIIDRRLKGESLKSIAAFYEISESTASRVARGKYRSFL</sequence>
<protein>
    <recommendedName>
        <fullName evidence="1">Insertion element IS150 protein InsJ-like helix-turn-helix domain-containing protein</fullName>
    </recommendedName>
</protein>
<dbReference type="InterPro" id="IPR055247">
    <property type="entry name" value="InsJ-like_HTH"/>
</dbReference>
<dbReference type="AlphaFoldDB" id="A0A1A0DND5"/>
<feature type="domain" description="Insertion element IS150 protein InsJ-like helix-turn-helix" evidence="1">
    <location>
        <begin position="5"/>
        <end position="37"/>
    </location>
</feature>
<organism evidence="2 3">
    <name type="scientific">Acetobacter pasteurianus</name>
    <name type="common">Acetobacter turbidans</name>
    <dbReference type="NCBI Taxonomy" id="438"/>
    <lineage>
        <taxon>Bacteria</taxon>
        <taxon>Pseudomonadati</taxon>
        <taxon>Pseudomonadota</taxon>
        <taxon>Alphaproteobacteria</taxon>
        <taxon>Acetobacterales</taxon>
        <taxon>Acetobacteraceae</taxon>
        <taxon>Acetobacter</taxon>
    </lineage>
</organism>
<dbReference type="Proteomes" id="UP000093796">
    <property type="component" value="Unassembled WGS sequence"/>
</dbReference>
<proteinExistence type="predicted"/>
<dbReference type="Pfam" id="PF13518">
    <property type="entry name" value="HTH_28"/>
    <property type="match status" value="1"/>
</dbReference>
<evidence type="ECO:0000259" key="1">
    <source>
        <dbReference type="Pfam" id="PF13518"/>
    </source>
</evidence>
<reference evidence="2 3" key="1">
    <citation type="submission" date="2016-05" db="EMBL/GenBank/DDBJ databases">
        <title>Genome sequencing of Acetobacter pasteurianus strain SRCM100623.</title>
        <authorList>
            <person name="Song Y.R."/>
        </authorList>
    </citation>
    <scope>NUCLEOTIDE SEQUENCE [LARGE SCALE GENOMIC DNA]</scope>
    <source>
        <strain evidence="2 3">SRCM100623</strain>
    </source>
</reference>
<evidence type="ECO:0000313" key="2">
    <source>
        <dbReference type="EMBL" id="OAZ76758.1"/>
    </source>
</evidence>
<dbReference type="PATRIC" id="fig|438.15.peg.202"/>
<name>A0A1A0DND5_ACEPA</name>
<dbReference type="EMBL" id="LYUD01000005">
    <property type="protein sequence ID" value="OAZ76758.1"/>
    <property type="molecule type" value="Genomic_DNA"/>
</dbReference>
<comment type="caution">
    <text evidence="2">The sequence shown here is derived from an EMBL/GenBank/DDBJ whole genome shotgun (WGS) entry which is preliminary data.</text>
</comment>